<organism evidence="2 3">
    <name type="scientific">Vibrio splendidus</name>
    <dbReference type="NCBI Taxonomy" id="29497"/>
    <lineage>
        <taxon>Bacteria</taxon>
        <taxon>Pseudomonadati</taxon>
        <taxon>Pseudomonadota</taxon>
        <taxon>Gammaproteobacteria</taxon>
        <taxon>Vibrionales</taxon>
        <taxon>Vibrionaceae</taxon>
        <taxon>Vibrio</taxon>
    </lineage>
</organism>
<dbReference type="Proteomes" id="UP001159663">
    <property type="component" value="Unassembled WGS sequence"/>
</dbReference>
<dbReference type="SUPFAM" id="SSF56349">
    <property type="entry name" value="DNA breaking-rejoining enzymes"/>
    <property type="match status" value="1"/>
</dbReference>
<dbReference type="GO" id="GO:0003677">
    <property type="term" value="F:DNA binding"/>
    <property type="evidence" value="ECO:0007669"/>
    <property type="project" value="InterPro"/>
</dbReference>
<dbReference type="AlphaFoldDB" id="A0AA43JZC4"/>
<accession>A0AA43JZC4</accession>
<dbReference type="EMBL" id="JAKMYX010000121">
    <property type="protein sequence ID" value="MDH5923671.1"/>
    <property type="molecule type" value="Genomic_DNA"/>
</dbReference>
<comment type="caution">
    <text evidence="2">The sequence shown here is derived from an EMBL/GenBank/DDBJ whole genome shotgun (WGS) entry which is preliminary data.</text>
</comment>
<reference evidence="2" key="1">
    <citation type="submission" date="2022-01" db="EMBL/GenBank/DDBJ databases">
        <title>Vibrio aestuarianus Clade A and Clade B isolates are associated with Pacific oyster (Crassostrea gigas) disease outbreaks across Ireland.</title>
        <authorList>
            <person name="Coyle N."/>
            <person name="O'Toole C."/>
            <person name="Thomas J.C.L."/>
            <person name="Ryder D."/>
            <person name="Cheslett D."/>
            <person name="Feist S."/>
            <person name="Bean T."/>
            <person name="Joseph A."/>
            <person name="Waina A."/>
            <person name="Feil E."/>
            <person name="Verner-Jeffreys D.W."/>
        </authorList>
    </citation>
    <scope>NUCLEOTIDE SEQUENCE</scope>
    <source>
        <strain evidence="2">S/17/14 A</strain>
    </source>
</reference>
<dbReference type="InterPro" id="IPR011010">
    <property type="entry name" value="DNA_brk_join_enz"/>
</dbReference>
<evidence type="ECO:0000313" key="2">
    <source>
        <dbReference type="EMBL" id="MDH5923671.1"/>
    </source>
</evidence>
<proteinExistence type="predicted"/>
<dbReference type="RefSeq" id="WP_280534653.1">
    <property type="nucleotide sequence ID" value="NZ_JAKMYX010000121.1"/>
</dbReference>
<evidence type="ECO:0000256" key="1">
    <source>
        <dbReference type="ARBA" id="ARBA00023172"/>
    </source>
</evidence>
<sequence>MENTLSKKSLGTQENNLVSLRFFYNYYYKKYKRTFDYDFYFSNYNISIFIHELDGFFYYLLGEQHLTDKTDIIALEHHHLSITKANKITYGNHIRCIGGFFRYLNFRYMNLKYQDVSPREAHEFYTVNREDLAERLKIFNNIEVAQNEPASRYKSITELQNIDLNNMLIPSTPSFTDIETGEYFEKVTNPVNPFKKGFLQYRNYFMHRLMYSYGLRVGEVLLVSLDSVGETLPDARGNTRFILIVQNLPDDMIDPRKRAPSIKTQHSYRHIELTEDDFILLSIYIEQYRTPLFEEKNIIDHGVMFIKDKGGLDPISYDGIRSIYRDKIDPTFAALHPYYRMKGKKNIDYMVTLTPHVGRHTWAYITLEFIYNEILEEDLMMSRDYGIRARMNGVLDTAVEKLRSLGGWSVNSKVPLKYASRFVEIVSNESNKKRTMQADREIATPERAIAKTNSNQLEDDGYDEEIPFDLFN</sequence>
<gene>
    <name evidence="2" type="ORF">L8R85_21820</name>
</gene>
<evidence type="ECO:0000313" key="3">
    <source>
        <dbReference type="Proteomes" id="UP001159663"/>
    </source>
</evidence>
<dbReference type="Gene3D" id="1.10.443.10">
    <property type="entry name" value="Intergrase catalytic core"/>
    <property type="match status" value="1"/>
</dbReference>
<name>A0AA43JZC4_VIBSP</name>
<keyword evidence="1" id="KW-0233">DNA recombination</keyword>
<dbReference type="InterPro" id="IPR013762">
    <property type="entry name" value="Integrase-like_cat_sf"/>
</dbReference>
<dbReference type="GO" id="GO:0015074">
    <property type="term" value="P:DNA integration"/>
    <property type="evidence" value="ECO:0007669"/>
    <property type="project" value="InterPro"/>
</dbReference>
<protein>
    <submittedName>
        <fullName evidence="2">Site-specific integrase</fullName>
    </submittedName>
</protein>
<dbReference type="GO" id="GO:0006310">
    <property type="term" value="P:DNA recombination"/>
    <property type="evidence" value="ECO:0007669"/>
    <property type="project" value="UniProtKB-KW"/>
</dbReference>